<evidence type="ECO:0000313" key="3">
    <source>
        <dbReference type="Proteomes" id="UP000236379"/>
    </source>
</evidence>
<organism evidence="2 3">
    <name type="scientific">Deinococcus koreensis</name>
    <dbReference type="NCBI Taxonomy" id="2054903"/>
    <lineage>
        <taxon>Bacteria</taxon>
        <taxon>Thermotogati</taxon>
        <taxon>Deinococcota</taxon>
        <taxon>Deinococci</taxon>
        <taxon>Deinococcales</taxon>
        <taxon>Deinococcaceae</taxon>
        <taxon>Deinococcus</taxon>
    </lineage>
</organism>
<evidence type="ECO:0000313" key="2">
    <source>
        <dbReference type="EMBL" id="PNY81115.1"/>
    </source>
</evidence>
<dbReference type="Proteomes" id="UP000236379">
    <property type="component" value="Unassembled WGS sequence"/>
</dbReference>
<comment type="caution">
    <text evidence="2">The sequence shown here is derived from an EMBL/GenBank/DDBJ whole genome shotgun (WGS) entry which is preliminary data.</text>
</comment>
<feature type="chain" id="PRO_5014416319" description="Secreted protein" evidence="1">
    <location>
        <begin position="19"/>
        <end position="113"/>
    </location>
</feature>
<dbReference type="EMBL" id="PPPD01000001">
    <property type="protein sequence ID" value="PNY81115.1"/>
    <property type="molecule type" value="Genomic_DNA"/>
</dbReference>
<name>A0A2K3UX74_9DEIO</name>
<accession>A0A2K3UX74</accession>
<keyword evidence="3" id="KW-1185">Reference proteome</keyword>
<proteinExistence type="predicted"/>
<sequence>MIRLLALLTLLGVSFASAGAVTLAPGQTGQLGDRTVTVLSVRDSRCPINARCIRAGELAASVLVGRGHAAQLLKLRFPEATGSGWAGLRIAAATELEAGKRTPLRITFSDQRD</sequence>
<dbReference type="AlphaFoldDB" id="A0A2K3UX74"/>
<feature type="signal peptide" evidence="1">
    <location>
        <begin position="1"/>
        <end position="18"/>
    </location>
</feature>
<reference evidence="2 3" key="1">
    <citation type="submission" date="2018-01" db="EMBL/GenBank/DDBJ databases">
        <title>Deinococcus koreensis sp. nov., a radiation-resistant bacterium isolated from river water.</title>
        <authorList>
            <person name="Choi A."/>
        </authorList>
    </citation>
    <scope>NUCLEOTIDE SEQUENCE [LARGE SCALE GENOMIC DNA]</scope>
    <source>
        <strain evidence="2 3">SJW1-2</strain>
    </source>
</reference>
<gene>
    <name evidence="2" type="ORF">CVO96_06750</name>
</gene>
<dbReference type="RefSeq" id="WP_103311558.1">
    <property type="nucleotide sequence ID" value="NZ_PPPD01000001.1"/>
</dbReference>
<protein>
    <recommendedName>
        <fullName evidence="4">Secreted protein</fullName>
    </recommendedName>
</protein>
<evidence type="ECO:0008006" key="4">
    <source>
        <dbReference type="Google" id="ProtNLM"/>
    </source>
</evidence>
<keyword evidence="1" id="KW-0732">Signal</keyword>
<dbReference type="OrthoDB" id="163809at2"/>
<evidence type="ECO:0000256" key="1">
    <source>
        <dbReference type="SAM" id="SignalP"/>
    </source>
</evidence>